<dbReference type="InterPro" id="IPR014127">
    <property type="entry name" value="CHP02757"/>
</dbReference>
<proteinExistence type="predicted"/>
<dbReference type="Pfam" id="PF09674">
    <property type="entry name" value="DUF2400"/>
    <property type="match status" value="1"/>
</dbReference>
<name>A0A2U0ULP0_9BACT</name>
<protein>
    <submittedName>
        <fullName evidence="1">Uncharacterized protein (TIGR02757 family)</fullName>
    </submittedName>
</protein>
<organism evidence="1 2">
    <name type="scientific">Hallella colorans</name>
    <dbReference type="NCBI Taxonomy" id="1703337"/>
    <lineage>
        <taxon>Bacteria</taxon>
        <taxon>Pseudomonadati</taxon>
        <taxon>Bacteroidota</taxon>
        <taxon>Bacteroidia</taxon>
        <taxon>Bacteroidales</taxon>
        <taxon>Prevotellaceae</taxon>
        <taxon>Hallella</taxon>
    </lineage>
</organism>
<sequence length="254" mass="28887">MDIAIRELLIRYAERFETPSFLINDPSWFMHQVDGCNNQEIMAFIASCLSYGSRKQFMPKIQFLLHASKGEPFEWVRSGAFENDVPGRPECFYRLYSYHTMNQFLHALRRLIITFGSIGAFAACKSLSLDGCGGNAINVLNALADWFYDSGLQGIVPKPHTSLCKRPCMFMRWMVRDLSPVDLGLWADYVNKASLFVPLDTHVMQTARRLGLLNSMNATWKTVERLTLEMGKVFPGDPARGDYALYGADLPENY</sequence>
<accession>A0A2U0ULP0</accession>
<evidence type="ECO:0000313" key="1">
    <source>
        <dbReference type="EMBL" id="PVX58559.1"/>
    </source>
</evidence>
<dbReference type="Proteomes" id="UP000245870">
    <property type="component" value="Unassembled WGS sequence"/>
</dbReference>
<gene>
    <name evidence="1" type="ORF">C7379_10277</name>
</gene>
<evidence type="ECO:0000313" key="2">
    <source>
        <dbReference type="Proteomes" id="UP000245870"/>
    </source>
</evidence>
<dbReference type="OrthoDB" id="9773332at2"/>
<dbReference type="EMBL" id="QENY01000002">
    <property type="protein sequence ID" value="PVX58559.1"/>
    <property type="molecule type" value="Genomic_DNA"/>
</dbReference>
<comment type="caution">
    <text evidence="1">The sequence shown here is derived from an EMBL/GenBank/DDBJ whole genome shotgun (WGS) entry which is preliminary data.</text>
</comment>
<dbReference type="AlphaFoldDB" id="A0A2U0ULP0"/>
<keyword evidence="2" id="KW-1185">Reference proteome</keyword>
<dbReference type="RefSeq" id="WP_116615748.1">
    <property type="nucleotide sequence ID" value="NZ_CAMQYP010000047.1"/>
</dbReference>
<reference evidence="1 2" key="1">
    <citation type="submission" date="2018-05" db="EMBL/GenBank/DDBJ databases">
        <title>Genomic Encyclopedia of Type Strains, Phase IV (KMG-IV): sequencing the most valuable type-strain genomes for metagenomic binning, comparative biology and taxonomic classification.</title>
        <authorList>
            <person name="Goeker M."/>
        </authorList>
    </citation>
    <scope>NUCLEOTIDE SEQUENCE [LARGE SCALE GENOMIC DNA]</scope>
    <source>
        <strain evidence="1 2">DSM 100333</strain>
    </source>
</reference>